<comment type="caution">
    <text evidence="1">The sequence shown here is derived from an EMBL/GenBank/DDBJ whole genome shotgun (WGS) entry which is preliminary data.</text>
</comment>
<sequence>MHKQAISQTNAIIRTDSEAEKQTILQLETGYITVEMIIGNSGRCADFSLYLITCSLDGENPHLMQIFVGVGVIRGSSHKI</sequence>
<dbReference type="AlphaFoldDB" id="A0AAE0ZMN5"/>
<reference evidence="1" key="1">
    <citation type="journal article" date="2023" name="G3 (Bethesda)">
        <title>A reference genome for the long-term kleptoplast-retaining sea slug Elysia crispata morphotype clarki.</title>
        <authorList>
            <person name="Eastman K.E."/>
            <person name="Pendleton A.L."/>
            <person name="Shaikh M.A."/>
            <person name="Suttiyut T."/>
            <person name="Ogas R."/>
            <person name="Tomko P."/>
            <person name="Gavelis G."/>
            <person name="Widhalm J.R."/>
            <person name="Wisecaver J.H."/>
        </authorList>
    </citation>
    <scope>NUCLEOTIDE SEQUENCE</scope>
    <source>
        <strain evidence="1">ECLA1</strain>
    </source>
</reference>
<dbReference type="EMBL" id="JAWDGP010003645">
    <property type="protein sequence ID" value="KAK3772253.1"/>
    <property type="molecule type" value="Genomic_DNA"/>
</dbReference>
<name>A0AAE0ZMN5_9GAST</name>
<evidence type="ECO:0000313" key="1">
    <source>
        <dbReference type="EMBL" id="KAK3772253.1"/>
    </source>
</evidence>
<proteinExistence type="predicted"/>
<gene>
    <name evidence="1" type="ORF">RRG08_046838</name>
</gene>
<dbReference type="Proteomes" id="UP001283361">
    <property type="component" value="Unassembled WGS sequence"/>
</dbReference>
<accession>A0AAE0ZMN5</accession>
<organism evidence="1 2">
    <name type="scientific">Elysia crispata</name>
    <name type="common">lettuce slug</name>
    <dbReference type="NCBI Taxonomy" id="231223"/>
    <lineage>
        <taxon>Eukaryota</taxon>
        <taxon>Metazoa</taxon>
        <taxon>Spiralia</taxon>
        <taxon>Lophotrochozoa</taxon>
        <taxon>Mollusca</taxon>
        <taxon>Gastropoda</taxon>
        <taxon>Heterobranchia</taxon>
        <taxon>Euthyneura</taxon>
        <taxon>Panpulmonata</taxon>
        <taxon>Sacoglossa</taxon>
        <taxon>Placobranchoidea</taxon>
        <taxon>Plakobranchidae</taxon>
        <taxon>Elysia</taxon>
    </lineage>
</organism>
<protein>
    <submittedName>
        <fullName evidence="1">Uncharacterized protein</fullName>
    </submittedName>
</protein>
<keyword evidence="2" id="KW-1185">Reference proteome</keyword>
<evidence type="ECO:0000313" key="2">
    <source>
        <dbReference type="Proteomes" id="UP001283361"/>
    </source>
</evidence>